<feature type="signal peptide" evidence="1">
    <location>
        <begin position="1"/>
        <end position="31"/>
    </location>
</feature>
<name>A0A0V0TDB8_9BILA</name>
<evidence type="ECO:0000313" key="2">
    <source>
        <dbReference type="EMBL" id="KRX36896.1"/>
    </source>
</evidence>
<dbReference type="Proteomes" id="UP000055048">
    <property type="component" value="Unassembled WGS sequence"/>
</dbReference>
<organism evidence="2 3">
    <name type="scientific">Trichinella murrelli</name>
    <dbReference type="NCBI Taxonomy" id="144512"/>
    <lineage>
        <taxon>Eukaryota</taxon>
        <taxon>Metazoa</taxon>
        <taxon>Ecdysozoa</taxon>
        <taxon>Nematoda</taxon>
        <taxon>Enoplea</taxon>
        <taxon>Dorylaimia</taxon>
        <taxon>Trichinellida</taxon>
        <taxon>Trichinellidae</taxon>
        <taxon>Trichinella</taxon>
    </lineage>
</organism>
<dbReference type="AlphaFoldDB" id="A0A0V0TDB8"/>
<gene>
    <name evidence="2" type="ORF">T05_9873</name>
</gene>
<proteinExistence type="predicted"/>
<evidence type="ECO:0000256" key="1">
    <source>
        <dbReference type="SAM" id="SignalP"/>
    </source>
</evidence>
<feature type="chain" id="PRO_5006869100" evidence="1">
    <location>
        <begin position="32"/>
        <end position="60"/>
    </location>
</feature>
<keyword evidence="1" id="KW-0732">Signal</keyword>
<evidence type="ECO:0000313" key="3">
    <source>
        <dbReference type="Proteomes" id="UP000055048"/>
    </source>
</evidence>
<protein>
    <submittedName>
        <fullName evidence="2">Uncharacterized protein</fullName>
    </submittedName>
</protein>
<keyword evidence="3" id="KW-1185">Reference proteome</keyword>
<dbReference type="EMBL" id="JYDJ01000338">
    <property type="protein sequence ID" value="KRX36896.1"/>
    <property type="molecule type" value="Genomic_DNA"/>
</dbReference>
<accession>A0A0V0TDB8</accession>
<reference evidence="2 3" key="1">
    <citation type="submission" date="2015-01" db="EMBL/GenBank/DDBJ databases">
        <title>Evolution of Trichinella species and genotypes.</title>
        <authorList>
            <person name="Korhonen P.K."/>
            <person name="Edoardo P."/>
            <person name="Giuseppe L.R."/>
            <person name="Gasser R.B."/>
        </authorList>
    </citation>
    <scope>NUCLEOTIDE SEQUENCE [LARGE SCALE GENOMIC DNA]</scope>
    <source>
        <strain evidence="2">ISS417</strain>
    </source>
</reference>
<sequence>MEIVAKIPCVLIQLVMVWLCGDVSLPGGMNARVSVSQAVPIEAEDFPQWVYLDRRHCLRR</sequence>
<comment type="caution">
    <text evidence="2">The sequence shown here is derived from an EMBL/GenBank/DDBJ whole genome shotgun (WGS) entry which is preliminary data.</text>
</comment>